<feature type="compositionally biased region" description="Polar residues" evidence="2">
    <location>
        <begin position="1352"/>
        <end position="1372"/>
    </location>
</feature>
<evidence type="ECO:0000256" key="3">
    <source>
        <dbReference type="SAM" id="SignalP"/>
    </source>
</evidence>
<feature type="signal peptide" evidence="3">
    <location>
        <begin position="1"/>
        <end position="18"/>
    </location>
</feature>
<reference evidence="6" key="1">
    <citation type="journal article" date="2019" name="Int. J. Syst. Evol. Microbiol.">
        <title>The Global Catalogue of Microorganisms (GCM) 10K type strain sequencing project: providing services to taxonomists for standard genome sequencing and annotation.</title>
        <authorList>
            <consortium name="The Broad Institute Genomics Platform"/>
            <consortium name="The Broad Institute Genome Sequencing Center for Infectious Disease"/>
            <person name="Wu L."/>
            <person name="Ma J."/>
        </authorList>
    </citation>
    <scope>NUCLEOTIDE SEQUENCE [LARGE SCALE GENOMIC DNA]</scope>
    <source>
        <strain evidence="6">KCTC 52042</strain>
    </source>
</reference>
<dbReference type="SUPFAM" id="SSF74853">
    <property type="entry name" value="Lamin A/C globular tail domain"/>
    <property type="match status" value="4"/>
</dbReference>
<proteinExistence type="predicted"/>
<dbReference type="PROSITE" id="PS51841">
    <property type="entry name" value="LTD"/>
    <property type="match status" value="3"/>
</dbReference>
<keyword evidence="6" id="KW-1185">Reference proteome</keyword>
<dbReference type="Proteomes" id="UP001597460">
    <property type="component" value="Unassembled WGS sequence"/>
</dbReference>
<dbReference type="Pfam" id="PF13205">
    <property type="entry name" value="Big_5"/>
    <property type="match status" value="2"/>
</dbReference>
<dbReference type="InterPro" id="IPR001322">
    <property type="entry name" value="Lamin_tail_dom"/>
</dbReference>
<feature type="domain" description="LTD" evidence="4">
    <location>
        <begin position="666"/>
        <end position="787"/>
    </location>
</feature>
<evidence type="ECO:0000313" key="5">
    <source>
        <dbReference type="EMBL" id="MFD2531622.1"/>
    </source>
</evidence>
<evidence type="ECO:0000256" key="1">
    <source>
        <dbReference type="ARBA" id="ARBA00022729"/>
    </source>
</evidence>
<dbReference type="InterPro" id="IPR036415">
    <property type="entry name" value="Lamin_tail_dom_sf"/>
</dbReference>
<keyword evidence="1 3" id="KW-0732">Signal</keyword>
<feature type="region of interest" description="Disordered" evidence="2">
    <location>
        <begin position="1343"/>
        <end position="1372"/>
    </location>
</feature>
<dbReference type="Gene3D" id="2.60.40.1220">
    <property type="match status" value="3"/>
</dbReference>
<accession>A0ABW5JHV0</accession>
<dbReference type="Pfam" id="PF00932">
    <property type="entry name" value="LTD"/>
    <property type="match status" value="4"/>
</dbReference>
<dbReference type="Gene3D" id="2.60.120.560">
    <property type="entry name" value="Exo-inulinase, domain 1"/>
    <property type="match status" value="1"/>
</dbReference>
<feature type="region of interest" description="Disordered" evidence="2">
    <location>
        <begin position="1046"/>
        <end position="1083"/>
    </location>
</feature>
<feature type="chain" id="PRO_5045379861" evidence="3">
    <location>
        <begin position="19"/>
        <end position="1488"/>
    </location>
</feature>
<dbReference type="Gene3D" id="2.60.40.1260">
    <property type="entry name" value="Lamin Tail domain"/>
    <property type="match status" value="2"/>
</dbReference>
<name>A0ABW5JHV0_9BACT</name>
<protein>
    <submittedName>
        <fullName evidence="5">Lamin tail domain-containing protein</fullName>
    </submittedName>
</protein>
<evidence type="ECO:0000259" key="4">
    <source>
        <dbReference type="PROSITE" id="PS51841"/>
    </source>
</evidence>
<sequence>MKKLLLFILLTLPSFALAQTQVLNETFDDGDFTTNPEWTGDTGEFTIFDNAGNDQLRLNDTDASNSSSFLVTPSTTAYGSWEFFIDQDFEPSNSNRGFIFLVSDREDLNDNVNGYAVRAGESGSEDRFRLFQFTNGIATEILTGTLDLSAGGPFQIRVTRDENGNWELFESAGYGSTPASAATATDNTHTTSSYFGIRTNYTSTRSENFYFDDTIITNTEDFSISSASGASSQAIDVTFNYQIDSNTIDPSNFDLSGIGSPQQTEVINSDLTVRLTFADDIPNGDYTLTVNSVENIYGGTIPANSEIEFKFSNTFELIGSSSTQDDHALLEFNEDINFTTVESTDFTINGESIDPATNITQPENDQLLLEFPENLPSGPVEIEVTNIESVNGWNIPDGSVTEFFIYDDYQPGDIIINEFMKDPPTGTAEYVELKNISDRYLNLRNWKIGDNNAFATITGSDFAILPDSFAVISADTSALSTFYGNANYMQASLPAFNNTGSEQVRLRDENDITQDSLEYNSDWGGEDVAIERRSPAVSSTFRENWGDSPSEDLGTPGLSNLITPDITAPELLGIQRPANDQIELSFSERLQEAEAQNPTNFTLTANGLSEDLPALQSATLSSSSSITLQYDAPLSSEPSGTTYELTIANQTDIFGNTAADISSSFFVIEYAVADSGDVFITEFMYNPATGFTDFIEIYNPTDNAFNLQGWTYNDNSGNARTITDSEFALAPNSYIVLVPHSTISGLFPNITLADMGSGFANLNSTTPDDIVIRKQNGTLIDSLTYTPEWGGNEVSLERKSVGAPSIYRENWGNSPSGNLGTPGAPNQIQPDNTPPEIINTSIVAPDSIRITFNERIDSVLAKNTANYSISPSVSISEIAEFSGNTLIVVLGTSLIDGGVYTLTIEDQKDIFDNIQASVSTELQYTEFSPADIGNVIINEILYQRESADSEEFIELYNRTNRNFDLSNWTLSDATGSTAIPEGTELRGGEYLVLTDLQIFADEVQNGVYLSGFPSLNDDEDAVVIKNEDGITIDSLFYSETWGGNEPGVSLERKDPESASNDASNWASNEGSGSSAGVQSSVFEPDETPPQILFSKIQSDGTIFVAFTEFVNIDNASAFVNEQPASIIDYSETDGNIVILENPVSGSAPSSAKAKGNASEPLSLTFTDFTDFRGNANQELGVEISQPINPGTVVINEILYNPLANSDDNLPDQTEYIELFNPSDYAVSLEGFFLHDEPDEDGEVRSLFPVSSQYKWIPAGAHVVVYAEDEAPNFSESQLAEYFELENESDQFKVRIDRSSLSLSNADDAIYLADSTGTTIDSVFYDESWQNPNLFDTDGVALERIDPEGPSDDPSNWSSSTRVNGGTPGEQNSIFQEAGSVSENTGITFTPNPFSPDDDGFEDNLFINYKLDESDYLLRVRIFDRYGREVRELADGLQAGFEGSLIWDGRTDDNRSNRVGIYIVLFEAYNSANGSNVTFKKTVVLARKF</sequence>
<gene>
    <name evidence="5" type="ORF">ACFSVN_04105</name>
</gene>
<comment type="caution">
    <text evidence="5">The sequence shown here is derived from an EMBL/GenBank/DDBJ whole genome shotgun (WGS) entry which is preliminary data.</text>
</comment>
<feature type="domain" description="LTD" evidence="4">
    <location>
        <begin position="1188"/>
        <end position="1330"/>
    </location>
</feature>
<evidence type="ECO:0000313" key="6">
    <source>
        <dbReference type="Proteomes" id="UP001597460"/>
    </source>
</evidence>
<dbReference type="Gene3D" id="2.60.40.4070">
    <property type="match status" value="1"/>
</dbReference>
<dbReference type="RefSeq" id="WP_390299016.1">
    <property type="nucleotide sequence ID" value="NZ_JBHULI010000005.1"/>
</dbReference>
<feature type="domain" description="LTD" evidence="4">
    <location>
        <begin position="923"/>
        <end position="1043"/>
    </location>
</feature>
<evidence type="ECO:0000256" key="2">
    <source>
        <dbReference type="SAM" id="MobiDB-lite"/>
    </source>
</evidence>
<dbReference type="EMBL" id="JBHULI010000005">
    <property type="protein sequence ID" value="MFD2531622.1"/>
    <property type="molecule type" value="Genomic_DNA"/>
</dbReference>
<dbReference type="InterPro" id="IPR014755">
    <property type="entry name" value="Cu-Rt/internalin_Ig-like"/>
</dbReference>
<dbReference type="InterPro" id="IPR032812">
    <property type="entry name" value="SbsA_Ig"/>
</dbReference>
<feature type="compositionally biased region" description="Low complexity" evidence="2">
    <location>
        <begin position="1057"/>
        <end position="1081"/>
    </location>
</feature>
<organism evidence="5 6">
    <name type="scientific">Gracilimonas halophila</name>
    <dbReference type="NCBI Taxonomy" id="1834464"/>
    <lineage>
        <taxon>Bacteria</taxon>
        <taxon>Pseudomonadati</taxon>
        <taxon>Balneolota</taxon>
        <taxon>Balneolia</taxon>
        <taxon>Balneolales</taxon>
        <taxon>Balneolaceae</taxon>
        <taxon>Gracilimonas</taxon>
    </lineage>
</organism>